<dbReference type="PANTHER" id="PTHR43199:SF1">
    <property type="entry name" value="GLUTATHIONE HYDROLASE PROENZYME"/>
    <property type="match status" value="1"/>
</dbReference>
<comment type="caution">
    <text evidence="11">The sequence shown here is derived from an EMBL/GenBank/DDBJ whole genome shotgun (WGS) entry which is preliminary data.</text>
</comment>
<dbReference type="PRINTS" id="PR01210">
    <property type="entry name" value="GGTRANSPTASE"/>
</dbReference>
<evidence type="ECO:0000256" key="5">
    <source>
        <dbReference type="ARBA" id="ARBA00022801"/>
    </source>
</evidence>
<evidence type="ECO:0000256" key="3">
    <source>
        <dbReference type="ARBA" id="ARBA00009381"/>
    </source>
</evidence>
<proteinExistence type="inferred from homology"/>
<keyword evidence="7 9" id="KW-0012">Acyltransferase</keyword>
<keyword evidence="4 9" id="KW-0808">Transferase</keyword>
<name>A0ABS2MYK0_9BACI</name>
<accession>A0ABS2MYK0</accession>
<dbReference type="EC" id="2.3.2.2" evidence="9"/>
<dbReference type="InterPro" id="IPR029055">
    <property type="entry name" value="Ntn_hydrolases_N"/>
</dbReference>
<comment type="catalytic activity">
    <reaction evidence="8 9">
        <text>an N-terminal (5-L-glutamyl)-[peptide] + an alpha-amino acid = 5-L-glutamyl amino acid + an N-terminal L-alpha-aminoacyl-[peptide]</text>
        <dbReference type="Rhea" id="RHEA:23904"/>
        <dbReference type="Rhea" id="RHEA-COMP:9780"/>
        <dbReference type="Rhea" id="RHEA-COMP:9795"/>
        <dbReference type="ChEBI" id="CHEBI:77644"/>
        <dbReference type="ChEBI" id="CHEBI:78597"/>
        <dbReference type="ChEBI" id="CHEBI:78599"/>
        <dbReference type="ChEBI" id="CHEBI:78608"/>
        <dbReference type="EC" id="2.3.2.2"/>
    </reaction>
</comment>
<evidence type="ECO:0000256" key="4">
    <source>
        <dbReference type="ARBA" id="ARBA00022679"/>
    </source>
</evidence>
<comment type="catalytic activity">
    <reaction evidence="1 9">
        <text>an S-substituted glutathione + H2O = an S-substituted L-cysteinylglycine + L-glutamate</text>
        <dbReference type="Rhea" id="RHEA:59468"/>
        <dbReference type="ChEBI" id="CHEBI:15377"/>
        <dbReference type="ChEBI" id="CHEBI:29985"/>
        <dbReference type="ChEBI" id="CHEBI:90779"/>
        <dbReference type="ChEBI" id="CHEBI:143103"/>
        <dbReference type="EC" id="3.4.19.13"/>
    </reaction>
</comment>
<dbReference type="GO" id="GO:0103068">
    <property type="term" value="F:leukotriene C4 gamma-glutamyl transferase activity"/>
    <property type="evidence" value="ECO:0007669"/>
    <property type="project" value="UniProtKB-EC"/>
</dbReference>
<evidence type="ECO:0000256" key="1">
    <source>
        <dbReference type="ARBA" id="ARBA00001049"/>
    </source>
</evidence>
<protein>
    <recommendedName>
        <fullName evidence="9">Glutathione hydrolase proenzyme</fullName>
        <ecNumber evidence="9">2.3.2.2</ecNumber>
        <ecNumber evidence="9">3.4.19.13</ecNumber>
    </recommendedName>
    <component>
        <recommendedName>
            <fullName evidence="9">Glutathione hydrolase large chain</fullName>
        </recommendedName>
    </component>
    <component>
        <recommendedName>
            <fullName evidence="9">Glutathione hydrolase small chain</fullName>
        </recommendedName>
    </component>
</protein>
<evidence type="ECO:0000313" key="12">
    <source>
        <dbReference type="Proteomes" id="UP001296943"/>
    </source>
</evidence>
<dbReference type="Proteomes" id="UP001296943">
    <property type="component" value="Unassembled WGS sequence"/>
</dbReference>
<dbReference type="InterPro" id="IPR043138">
    <property type="entry name" value="GGT_lsub"/>
</dbReference>
<dbReference type="Gene3D" id="1.10.246.130">
    <property type="match status" value="1"/>
</dbReference>
<comment type="catalytic activity">
    <reaction evidence="2 9">
        <text>glutathione + H2O = L-cysteinylglycine + L-glutamate</text>
        <dbReference type="Rhea" id="RHEA:28807"/>
        <dbReference type="ChEBI" id="CHEBI:15377"/>
        <dbReference type="ChEBI" id="CHEBI:29985"/>
        <dbReference type="ChEBI" id="CHEBI:57925"/>
        <dbReference type="ChEBI" id="CHEBI:61694"/>
        <dbReference type="EC" id="3.4.19.13"/>
    </reaction>
</comment>
<dbReference type="GO" id="GO:0036374">
    <property type="term" value="F:glutathione hydrolase activity"/>
    <property type="evidence" value="ECO:0007669"/>
    <property type="project" value="UniProtKB-EC"/>
</dbReference>
<dbReference type="SUPFAM" id="SSF56235">
    <property type="entry name" value="N-terminal nucleophile aminohydrolases (Ntn hydrolases)"/>
    <property type="match status" value="1"/>
</dbReference>
<evidence type="ECO:0000313" key="11">
    <source>
        <dbReference type="EMBL" id="MBM7570750.1"/>
    </source>
</evidence>
<reference evidence="11 12" key="1">
    <citation type="submission" date="2021-01" db="EMBL/GenBank/DDBJ databases">
        <title>Genomic Encyclopedia of Type Strains, Phase IV (KMG-IV): sequencing the most valuable type-strain genomes for metagenomic binning, comparative biology and taxonomic classification.</title>
        <authorList>
            <person name="Goeker M."/>
        </authorList>
    </citation>
    <scope>NUCLEOTIDE SEQUENCE [LARGE SCALE GENOMIC DNA]</scope>
    <source>
        <strain evidence="11 12">DSM 23711</strain>
    </source>
</reference>
<keyword evidence="12" id="KW-1185">Reference proteome</keyword>
<dbReference type="PANTHER" id="PTHR43199">
    <property type="entry name" value="GLUTATHIONE HYDROLASE"/>
    <property type="match status" value="1"/>
</dbReference>
<evidence type="ECO:0000256" key="8">
    <source>
        <dbReference type="ARBA" id="ARBA00047417"/>
    </source>
</evidence>
<keyword evidence="6 9" id="KW-0865">Zymogen</keyword>
<keyword evidence="10" id="KW-0472">Membrane</keyword>
<sequence>MKKRTWYIFIIAVTLLALFGINYFNNENRLIRHVETEMSEHRTNQENKQQSLVNYAVTSDHPIATEIGMKILENGGNAVDAGIAVSYALSVLKPYSSGLGGGGVMLIHPPHVDEPVVYNYRETSPSSGRIPNGGIGVPGFVKGMEQVHSDFGSISMEALIEPSAYLAEEGIIVSKTLENRLNGAAYRMPVDELDDFYPGGTAIRSGNKLVQSELANTLRLIQQNGKSAFYEGKLAENMAATAGMNVEDLKSYKVKVEAPLKGSFSGYNVFAPQPPTGGIMLIQTLQMAEALGVKNIDVESAEYIHLIGEISRRSYQDRLEHVGDPAFVQVPVEKIIDSSYTKEMAQEIRMDKQNQSFLSPLDSKADENDEGNTTHFVVVDGDGMMVSATNSLSNFFGSGEYVNGVFLNNQLDNFSNSQHSPNAYEPGKRPYSYISPSIFAKEGEPVIGIGSAGGRRITTTLLDVITRIIYFDETLEDAVNKQRFFVEYNTETLSLESSVSNAMEQSFHQLGYVIDYSKYASYFGSVQTLMIDYDSKTITGGSDSRREGGWSSRKID</sequence>
<dbReference type="RefSeq" id="WP_204498170.1">
    <property type="nucleotide sequence ID" value="NZ_JAFBDR010000005.1"/>
</dbReference>
<evidence type="ECO:0000256" key="6">
    <source>
        <dbReference type="ARBA" id="ARBA00023145"/>
    </source>
</evidence>
<gene>
    <name evidence="11" type="ORF">JOC48_001228</name>
</gene>
<keyword evidence="10" id="KW-1133">Transmembrane helix</keyword>
<evidence type="ECO:0000256" key="2">
    <source>
        <dbReference type="ARBA" id="ARBA00001089"/>
    </source>
</evidence>
<dbReference type="NCBIfam" id="TIGR00066">
    <property type="entry name" value="g_glut_trans"/>
    <property type="match status" value="1"/>
</dbReference>
<feature type="transmembrane region" description="Helical" evidence="10">
    <location>
        <begin position="6"/>
        <end position="24"/>
    </location>
</feature>
<dbReference type="Pfam" id="PF01019">
    <property type="entry name" value="G_glu_transpept"/>
    <property type="match status" value="1"/>
</dbReference>
<evidence type="ECO:0000256" key="7">
    <source>
        <dbReference type="ARBA" id="ARBA00023315"/>
    </source>
</evidence>
<dbReference type="InterPro" id="IPR051792">
    <property type="entry name" value="GGT_bact"/>
</dbReference>
<organism evidence="11 12">
    <name type="scientific">Aquibacillus albus</name>
    <dbReference type="NCBI Taxonomy" id="1168171"/>
    <lineage>
        <taxon>Bacteria</taxon>
        <taxon>Bacillati</taxon>
        <taxon>Bacillota</taxon>
        <taxon>Bacilli</taxon>
        <taxon>Bacillales</taxon>
        <taxon>Bacillaceae</taxon>
        <taxon>Aquibacillus</taxon>
    </lineage>
</organism>
<keyword evidence="10" id="KW-0812">Transmembrane</keyword>
<dbReference type="InterPro" id="IPR043137">
    <property type="entry name" value="GGT_ssub_C"/>
</dbReference>
<dbReference type="EMBL" id="JAFBDR010000005">
    <property type="protein sequence ID" value="MBM7570750.1"/>
    <property type="molecule type" value="Genomic_DNA"/>
</dbReference>
<evidence type="ECO:0000256" key="9">
    <source>
        <dbReference type="RuleBase" id="RU368036"/>
    </source>
</evidence>
<comment type="similarity">
    <text evidence="3 9">Belongs to the gamma-glutamyltransferase family.</text>
</comment>
<comment type="pathway">
    <text evidence="9">Sulfur metabolism; glutathione metabolism.</text>
</comment>
<dbReference type="Gene3D" id="3.60.20.40">
    <property type="match status" value="1"/>
</dbReference>
<keyword evidence="5 9" id="KW-0378">Hydrolase</keyword>
<evidence type="ECO:0000256" key="10">
    <source>
        <dbReference type="SAM" id="Phobius"/>
    </source>
</evidence>
<dbReference type="InterPro" id="IPR000101">
    <property type="entry name" value="GGT_peptidase"/>
</dbReference>
<keyword evidence="9" id="KW-0317">Glutathione biosynthesis</keyword>
<comment type="subunit">
    <text evidence="9">This enzyme consists of two polypeptide chains, which are synthesized in precursor form from a single polypeptide.</text>
</comment>
<comment type="PTM">
    <text evidence="9">Cleaved by autocatalysis into a large and a small subunit.</text>
</comment>
<dbReference type="EC" id="3.4.19.13" evidence="9"/>